<name>A0A538TS82_UNCEI</name>
<dbReference type="UniPathway" id="UPA00079"/>
<protein>
    <recommendedName>
        <fullName evidence="4">Chorismate dehydratase</fullName>
        <ecNumber evidence="4">4.2.1.151</ecNumber>
    </recommendedName>
    <alternativeName>
        <fullName evidence="4">Menaquinone biosynthetic enzyme MqnA</fullName>
    </alternativeName>
</protein>
<gene>
    <name evidence="4" type="primary">mqnA</name>
    <name evidence="5" type="ORF">E6K78_06125</name>
</gene>
<sequence length="270" mass="29693">MYAPPPMNPVSKLTTATVAARIPYANAAPFYALWGEAPFAVRNLAPRDLGREAEAGTVDLGLMAAGDYLRLKERFELAANLGLAARGAVQSVLLFSRRPAAALAHAMVSVSPETSTSIRLLRLLLDVRRGLPGVRYVRGLEPAQADALLVIGDRAMQMRDQRPHGFTQTLDLGADWMEWTGFSFVYAVWAVRRALDPVVARELIEFLDASLAAGLASLSDVARQQTAPGWSWQEMEAYLRRFHYRLGPDDLAGMARFEELLSQHGLIESD</sequence>
<dbReference type="Pfam" id="PF02621">
    <property type="entry name" value="VitK2_biosynth"/>
    <property type="match status" value="1"/>
</dbReference>
<evidence type="ECO:0000313" key="5">
    <source>
        <dbReference type="EMBL" id="TMQ66481.1"/>
    </source>
</evidence>
<dbReference type="GO" id="GO:0016836">
    <property type="term" value="F:hydro-lyase activity"/>
    <property type="evidence" value="ECO:0007669"/>
    <property type="project" value="UniProtKB-UniRule"/>
</dbReference>
<comment type="function">
    <text evidence="4">Catalyzes the dehydration of chorismate into 3-[(1-carboxyvinyl)oxy]benzoate, a step in the biosynthesis of menaquinone (MK, vitamin K2).</text>
</comment>
<dbReference type="Proteomes" id="UP000316609">
    <property type="component" value="Unassembled WGS sequence"/>
</dbReference>
<dbReference type="InterPro" id="IPR003773">
    <property type="entry name" value="Menaquinone_biosynth"/>
</dbReference>
<keyword evidence="3 4" id="KW-0456">Lyase</keyword>
<dbReference type="EC" id="4.2.1.151" evidence="4"/>
<comment type="pathway">
    <text evidence="1 4">Quinol/quinone metabolism; menaquinone biosynthesis.</text>
</comment>
<dbReference type="SUPFAM" id="SSF53850">
    <property type="entry name" value="Periplasmic binding protein-like II"/>
    <property type="match status" value="1"/>
</dbReference>
<evidence type="ECO:0000313" key="6">
    <source>
        <dbReference type="Proteomes" id="UP000316609"/>
    </source>
</evidence>
<proteinExistence type="inferred from homology"/>
<dbReference type="GO" id="GO:0009234">
    <property type="term" value="P:menaquinone biosynthetic process"/>
    <property type="evidence" value="ECO:0007669"/>
    <property type="project" value="UniProtKB-UniRule"/>
</dbReference>
<evidence type="ECO:0000256" key="1">
    <source>
        <dbReference type="ARBA" id="ARBA00004863"/>
    </source>
</evidence>
<dbReference type="PANTHER" id="PTHR37690:SF1">
    <property type="entry name" value="CHORISMATE DEHYDRATASE"/>
    <property type="match status" value="1"/>
</dbReference>
<evidence type="ECO:0000256" key="4">
    <source>
        <dbReference type="HAMAP-Rule" id="MF_00995"/>
    </source>
</evidence>
<comment type="similarity">
    <text evidence="4">Belongs to the MqnA/MqnD family. MqnA subfamily.</text>
</comment>
<dbReference type="PANTHER" id="PTHR37690">
    <property type="entry name" value="CHORISMATE DEHYDRATASE"/>
    <property type="match status" value="1"/>
</dbReference>
<dbReference type="AlphaFoldDB" id="A0A538TS82"/>
<evidence type="ECO:0000256" key="2">
    <source>
        <dbReference type="ARBA" id="ARBA00022428"/>
    </source>
</evidence>
<dbReference type="InterPro" id="IPR030868">
    <property type="entry name" value="MqnA"/>
</dbReference>
<dbReference type="EMBL" id="VBOY01000055">
    <property type="protein sequence ID" value="TMQ66481.1"/>
    <property type="molecule type" value="Genomic_DNA"/>
</dbReference>
<accession>A0A538TS82</accession>
<dbReference type="Gene3D" id="3.40.190.10">
    <property type="entry name" value="Periplasmic binding protein-like II"/>
    <property type="match status" value="2"/>
</dbReference>
<comment type="catalytic activity">
    <reaction evidence="4">
        <text>chorismate = 3-[(1-carboxyvinyl)-oxy]benzoate + H2O</text>
        <dbReference type="Rhea" id="RHEA:40051"/>
        <dbReference type="ChEBI" id="CHEBI:15377"/>
        <dbReference type="ChEBI" id="CHEBI:29748"/>
        <dbReference type="ChEBI" id="CHEBI:76981"/>
        <dbReference type="EC" id="4.2.1.151"/>
    </reaction>
</comment>
<reference evidence="5 6" key="1">
    <citation type="journal article" date="2019" name="Nat. Microbiol.">
        <title>Mediterranean grassland soil C-N compound turnover is dependent on rainfall and depth, and is mediated by genomically divergent microorganisms.</title>
        <authorList>
            <person name="Diamond S."/>
            <person name="Andeer P.F."/>
            <person name="Li Z."/>
            <person name="Crits-Christoph A."/>
            <person name="Burstein D."/>
            <person name="Anantharaman K."/>
            <person name="Lane K.R."/>
            <person name="Thomas B.C."/>
            <person name="Pan C."/>
            <person name="Northen T.R."/>
            <person name="Banfield J.F."/>
        </authorList>
    </citation>
    <scope>NUCLEOTIDE SEQUENCE [LARGE SCALE GENOMIC DNA]</scope>
    <source>
        <strain evidence="5">WS_8</strain>
    </source>
</reference>
<comment type="caution">
    <text evidence="5">The sequence shown here is derived from an EMBL/GenBank/DDBJ whole genome shotgun (WGS) entry which is preliminary data.</text>
</comment>
<organism evidence="5 6">
    <name type="scientific">Eiseniibacteriota bacterium</name>
    <dbReference type="NCBI Taxonomy" id="2212470"/>
    <lineage>
        <taxon>Bacteria</taxon>
        <taxon>Candidatus Eiseniibacteriota</taxon>
    </lineage>
</organism>
<dbReference type="HAMAP" id="MF_00995">
    <property type="entry name" value="MqnA"/>
    <property type="match status" value="1"/>
</dbReference>
<keyword evidence="2 4" id="KW-0474">Menaquinone biosynthesis</keyword>
<evidence type="ECO:0000256" key="3">
    <source>
        <dbReference type="ARBA" id="ARBA00023239"/>
    </source>
</evidence>